<reference evidence="1" key="1">
    <citation type="submission" date="2020-08" db="EMBL/GenBank/DDBJ databases">
        <title>Multicomponent nature underlies the extraordinary mechanical properties of spider dragline silk.</title>
        <authorList>
            <person name="Kono N."/>
            <person name="Nakamura H."/>
            <person name="Mori M."/>
            <person name="Yoshida Y."/>
            <person name="Ohtoshi R."/>
            <person name="Malay A.D."/>
            <person name="Moran D.A.P."/>
            <person name="Tomita M."/>
            <person name="Numata K."/>
            <person name="Arakawa K."/>
        </authorList>
    </citation>
    <scope>NUCLEOTIDE SEQUENCE</scope>
</reference>
<gene>
    <name evidence="1" type="ORF">TNCV_1587581</name>
</gene>
<sequence length="119" mass="12974">MVEFSGSSFVPSDIGRVIGEEMISPTVGSQRSTIYEVAQIRCTEPATYGSVANTPPPVSRGIGERTIYLLWRECGLFLLRQVDGATIDQEVACSSHVRVTNEVAHIRRTEPATYASVAK</sequence>
<dbReference type="EMBL" id="BMAU01021175">
    <property type="protein sequence ID" value="GFX93580.1"/>
    <property type="molecule type" value="Genomic_DNA"/>
</dbReference>
<dbReference type="AlphaFoldDB" id="A0A8X6RGA4"/>
<keyword evidence="2" id="KW-1185">Reference proteome</keyword>
<organism evidence="1 2">
    <name type="scientific">Trichonephila clavipes</name>
    <name type="common">Golden silk orbweaver</name>
    <name type="synonym">Nephila clavipes</name>
    <dbReference type="NCBI Taxonomy" id="2585209"/>
    <lineage>
        <taxon>Eukaryota</taxon>
        <taxon>Metazoa</taxon>
        <taxon>Ecdysozoa</taxon>
        <taxon>Arthropoda</taxon>
        <taxon>Chelicerata</taxon>
        <taxon>Arachnida</taxon>
        <taxon>Araneae</taxon>
        <taxon>Araneomorphae</taxon>
        <taxon>Entelegynae</taxon>
        <taxon>Araneoidea</taxon>
        <taxon>Nephilidae</taxon>
        <taxon>Trichonephila</taxon>
    </lineage>
</organism>
<proteinExistence type="predicted"/>
<evidence type="ECO:0000313" key="2">
    <source>
        <dbReference type="Proteomes" id="UP000887159"/>
    </source>
</evidence>
<accession>A0A8X6RGA4</accession>
<comment type="caution">
    <text evidence="1">The sequence shown here is derived from an EMBL/GenBank/DDBJ whole genome shotgun (WGS) entry which is preliminary data.</text>
</comment>
<name>A0A8X6RGA4_TRICX</name>
<protein>
    <submittedName>
        <fullName evidence="1">Uncharacterized protein</fullName>
    </submittedName>
</protein>
<evidence type="ECO:0000313" key="1">
    <source>
        <dbReference type="EMBL" id="GFX93580.1"/>
    </source>
</evidence>
<dbReference type="Proteomes" id="UP000887159">
    <property type="component" value="Unassembled WGS sequence"/>
</dbReference>